<protein>
    <recommendedName>
        <fullName evidence="1">Reverse transcriptase domain-containing protein</fullName>
    </recommendedName>
</protein>
<evidence type="ECO:0000313" key="3">
    <source>
        <dbReference type="Proteomes" id="UP000596742"/>
    </source>
</evidence>
<name>A0A8B6F6P5_MYTGA</name>
<gene>
    <name evidence="2" type="ORF">MGAL_10B068623</name>
</gene>
<dbReference type="Gene3D" id="3.30.70.270">
    <property type="match status" value="1"/>
</dbReference>
<dbReference type="InterPro" id="IPR043502">
    <property type="entry name" value="DNA/RNA_pol_sf"/>
</dbReference>
<proteinExistence type="predicted"/>
<organism evidence="2 3">
    <name type="scientific">Mytilus galloprovincialis</name>
    <name type="common">Mediterranean mussel</name>
    <dbReference type="NCBI Taxonomy" id="29158"/>
    <lineage>
        <taxon>Eukaryota</taxon>
        <taxon>Metazoa</taxon>
        <taxon>Spiralia</taxon>
        <taxon>Lophotrochozoa</taxon>
        <taxon>Mollusca</taxon>
        <taxon>Bivalvia</taxon>
        <taxon>Autobranchia</taxon>
        <taxon>Pteriomorphia</taxon>
        <taxon>Mytilida</taxon>
        <taxon>Mytiloidea</taxon>
        <taxon>Mytilidae</taxon>
        <taxon>Mytilinae</taxon>
        <taxon>Mytilus</taxon>
    </lineage>
</organism>
<dbReference type="InterPro" id="IPR043128">
    <property type="entry name" value="Rev_trsase/Diguanyl_cyclase"/>
</dbReference>
<dbReference type="OrthoDB" id="6145496at2759"/>
<dbReference type="Pfam" id="PF00078">
    <property type="entry name" value="RVT_1"/>
    <property type="match status" value="1"/>
</dbReference>
<evidence type="ECO:0000259" key="1">
    <source>
        <dbReference type="Pfam" id="PF00078"/>
    </source>
</evidence>
<dbReference type="InterPro" id="IPR000477">
    <property type="entry name" value="RT_dom"/>
</dbReference>
<dbReference type="EMBL" id="UYJE01006364">
    <property type="protein sequence ID" value="VDI45411.1"/>
    <property type="molecule type" value="Genomic_DNA"/>
</dbReference>
<sequence>MNILVCHKQEECDLEKFWKLESLGIDAKEQNDPDLAESIENYLQTSITKKNNKYITKLPWRENAPELPTNEDIAKRRTESVIRRLKKDPEMFRKYGEIITDQEQRGFIEKVYDESTCTNKVHYIPHHPVKKDSVTTPIRIVYNCSCRANDSSPCLNDCLATYPPIMTDLTEILVRFRMYKYAVTADIEKAFLHIELDVDDRDVTIFYWLENPMDTESRLITYRFKVVLFGATCSPFMLSATLMKHFRDNPSTTSTELQRNVYVDNVLTSFTDKQSLLKFFTESRKLLSEAGFNLRSWNSNSTELITERRRTRQDRRQ</sequence>
<feature type="domain" description="Reverse transcriptase" evidence="1">
    <location>
        <begin position="170"/>
        <end position="294"/>
    </location>
</feature>
<reference evidence="2" key="1">
    <citation type="submission" date="2018-11" db="EMBL/GenBank/DDBJ databases">
        <authorList>
            <person name="Alioto T."/>
            <person name="Alioto T."/>
        </authorList>
    </citation>
    <scope>NUCLEOTIDE SEQUENCE</scope>
</reference>
<comment type="caution">
    <text evidence="2">The sequence shown here is derived from an EMBL/GenBank/DDBJ whole genome shotgun (WGS) entry which is preliminary data.</text>
</comment>
<keyword evidence="3" id="KW-1185">Reference proteome</keyword>
<dbReference type="PANTHER" id="PTHR47331">
    <property type="entry name" value="PHD-TYPE DOMAIN-CONTAINING PROTEIN"/>
    <property type="match status" value="1"/>
</dbReference>
<dbReference type="AlphaFoldDB" id="A0A8B6F6P5"/>
<dbReference type="PANTHER" id="PTHR47331:SF1">
    <property type="entry name" value="GAG-LIKE PROTEIN"/>
    <property type="match status" value="1"/>
</dbReference>
<evidence type="ECO:0000313" key="2">
    <source>
        <dbReference type="EMBL" id="VDI45411.1"/>
    </source>
</evidence>
<dbReference type="SUPFAM" id="SSF56672">
    <property type="entry name" value="DNA/RNA polymerases"/>
    <property type="match status" value="1"/>
</dbReference>
<dbReference type="Gene3D" id="3.10.10.10">
    <property type="entry name" value="HIV Type 1 Reverse Transcriptase, subunit A, domain 1"/>
    <property type="match status" value="1"/>
</dbReference>
<accession>A0A8B6F6P5</accession>
<dbReference type="Proteomes" id="UP000596742">
    <property type="component" value="Unassembled WGS sequence"/>
</dbReference>